<dbReference type="Gene3D" id="3.10.20.90">
    <property type="entry name" value="Phosphatidylinositol 3-kinase Catalytic Subunit, Chain A, domain 1"/>
    <property type="match status" value="1"/>
</dbReference>
<evidence type="ECO:0000256" key="1">
    <source>
        <dbReference type="PROSITE-ProRule" id="PRU00023"/>
    </source>
</evidence>
<feature type="repeat" description="ANK" evidence="1">
    <location>
        <begin position="260"/>
        <end position="292"/>
    </location>
</feature>
<dbReference type="GO" id="GO:0030160">
    <property type="term" value="F:synaptic receptor adaptor activity"/>
    <property type="evidence" value="ECO:0007669"/>
    <property type="project" value="TreeGrafter"/>
</dbReference>
<feature type="compositionally biased region" description="Low complexity" evidence="2">
    <location>
        <begin position="635"/>
        <end position="647"/>
    </location>
</feature>
<feature type="repeat" description="ANK" evidence="1">
    <location>
        <begin position="293"/>
        <end position="325"/>
    </location>
</feature>
<dbReference type="GO" id="GO:0035255">
    <property type="term" value="F:ionotropic glutamate receptor binding"/>
    <property type="evidence" value="ECO:0007669"/>
    <property type="project" value="TreeGrafter"/>
</dbReference>
<dbReference type="AlphaFoldDB" id="A0A507EGK3"/>
<dbReference type="Pfam" id="PF16511">
    <property type="entry name" value="FERM_f0"/>
    <property type="match status" value="1"/>
</dbReference>
<protein>
    <recommendedName>
        <fullName evidence="3">Talin N-terminal F0 domain-containing protein</fullName>
    </recommendedName>
</protein>
<accession>A0A507EGK3</accession>
<comment type="caution">
    <text evidence="4">The sequence shown here is derived from an EMBL/GenBank/DDBJ whole genome shotgun (WGS) entry which is preliminary data.</text>
</comment>
<feature type="compositionally biased region" description="Polar residues" evidence="2">
    <location>
        <begin position="600"/>
        <end position="613"/>
    </location>
</feature>
<dbReference type="Pfam" id="PF00023">
    <property type="entry name" value="Ank"/>
    <property type="match status" value="2"/>
</dbReference>
<dbReference type="InterPro" id="IPR051569">
    <property type="entry name" value="SHANK"/>
</dbReference>
<dbReference type="Pfam" id="PF12796">
    <property type="entry name" value="Ank_2"/>
    <property type="match status" value="1"/>
</dbReference>
<dbReference type="InterPro" id="IPR002110">
    <property type="entry name" value="Ankyrin_rpt"/>
</dbReference>
<dbReference type="PANTHER" id="PTHR24135:SF28">
    <property type="entry name" value="LD13733P"/>
    <property type="match status" value="1"/>
</dbReference>
<feature type="region of interest" description="Disordered" evidence="2">
    <location>
        <begin position="358"/>
        <end position="405"/>
    </location>
</feature>
<proteinExistence type="predicted"/>
<organism evidence="4 5">
    <name type="scientific">Powellomyces hirtus</name>
    <dbReference type="NCBI Taxonomy" id="109895"/>
    <lineage>
        <taxon>Eukaryota</taxon>
        <taxon>Fungi</taxon>
        <taxon>Fungi incertae sedis</taxon>
        <taxon>Chytridiomycota</taxon>
        <taxon>Chytridiomycota incertae sedis</taxon>
        <taxon>Chytridiomycetes</taxon>
        <taxon>Spizellomycetales</taxon>
        <taxon>Powellomycetaceae</taxon>
        <taxon>Powellomyces</taxon>
    </lineage>
</organism>
<feature type="region of interest" description="Disordered" evidence="2">
    <location>
        <begin position="436"/>
        <end position="503"/>
    </location>
</feature>
<sequence length="717" mass="76564">MSGASLVPASPETDQGSALVLRVSLPSQEWSKAIKVYTKETIWDIKKRIMEKMASGIEDSLNWGLFLPPDVKSGKPGKFLEEKREVGNYVSENSTLLEFIPKYRVLTTASAADTDGGSPSLNSKKKQKKFVEDVVKGNVDKVRERGLKGVDPNFQTDSGDTPLVLAVMANDREMVAALLENGALTDYRLGKKDGWKTPLHVAAFHGKQVALQTLIMYGAWVNCPDGVGLPPLYYATLNSHPEAVLRLLLARAECETYDESGKGPLHLACYNNHEAIASLLIDCGAQMNIGNAVGNTPLHVAATRNAKECAKWLVLRGCEREKPNLSGQTAGQLAALSGNSDIADLIKKFTDAMIVPPPPKLPATADETSPAAPSPGMPIISGTVRGMQGMASGTHSRAASSDVSGFDPRRVSILAAGIEHPQITKSFSIQSISSVAAGTAKREPSAPSRRRTSSRTSKSRKSVNSERYIPPPPSTPRVPSAVPSNVAAPTSTQSPAPNDLPLAPTLSPMTFNIGDMKINAAIAAPENAAPAIPPPKILGPGFASFGLPPPPSQPPQQNSAAQQHTRKPSVPSRLQFVAPPPPRSAPPPKSAPLAPIVGSMESSHLSVMTSVSPEPTIERRRSSILESKHAKEEPSTSNYSRSNYSSRPTSVVATRSQAHQIISMLQSALHGDEDLEVDLEILLDGFGAMEKALDESEGKCRELEKMVARLREAPQPV</sequence>
<dbReference type="InterPro" id="IPR036770">
    <property type="entry name" value="Ankyrin_rpt-contain_sf"/>
</dbReference>
<keyword evidence="5" id="KW-1185">Reference proteome</keyword>
<feature type="domain" description="Talin N-terminal F0" evidence="3">
    <location>
        <begin position="19"/>
        <end position="99"/>
    </location>
</feature>
<reference evidence="4 5" key="1">
    <citation type="journal article" date="2019" name="Sci. Rep.">
        <title>Comparative genomics of chytrid fungi reveal insights into the obligate biotrophic and pathogenic lifestyle of Synchytrium endobioticum.</title>
        <authorList>
            <person name="van de Vossenberg B.T.L.H."/>
            <person name="Warris S."/>
            <person name="Nguyen H.D.T."/>
            <person name="van Gent-Pelzer M.P.E."/>
            <person name="Joly D.L."/>
            <person name="van de Geest H.C."/>
            <person name="Bonants P.J.M."/>
            <person name="Smith D.S."/>
            <person name="Levesque C.A."/>
            <person name="van der Lee T.A.J."/>
        </authorList>
    </citation>
    <scope>NUCLEOTIDE SEQUENCE [LARGE SCALE GENOMIC DNA]</scope>
    <source>
        <strain evidence="4 5">CBS 809.83</strain>
    </source>
</reference>
<feature type="repeat" description="ANK" evidence="1">
    <location>
        <begin position="194"/>
        <end position="226"/>
    </location>
</feature>
<feature type="compositionally biased region" description="Polar residues" evidence="2">
    <location>
        <begin position="391"/>
        <end position="403"/>
    </location>
</feature>
<dbReference type="PROSITE" id="PS50297">
    <property type="entry name" value="ANK_REP_REGION"/>
    <property type="match status" value="3"/>
</dbReference>
<dbReference type="EMBL" id="QEAQ01000002">
    <property type="protein sequence ID" value="TPX62577.1"/>
    <property type="molecule type" value="Genomic_DNA"/>
</dbReference>
<dbReference type="Proteomes" id="UP000318582">
    <property type="component" value="Unassembled WGS sequence"/>
</dbReference>
<dbReference type="SMART" id="SM00248">
    <property type="entry name" value="ANK"/>
    <property type="match status" value="6"/>
</dbReference>
<name>A0A507EGK3_9FUNG</name>
<evidence type="ECO:0000313" key="4">
    <source>
        <dbReference type="EMBL" id="TPX62577.1"/>
    </source>
</evidence>
<evidence type="ECO:0000259" key="3">
    <source>
        <dbReference type="Pfam" id="PF16511"/>
    </source>
</evidence>
<feature type="compositionally biased region" description="Basic and acidic residues" evidence="2">
    <location>
        <begin position="616"/>
        <end position="634"/>
    </location>
</feature>
<dbReference type="PANTHER" id="PTHR24135">
    <property type="entry name" value="SH3 AND MULTIPLE ANKYRIN REPEAT DOMAINS PROTEIN"/>
    <property type="match status" value="1"/>
</dbReference>
<feature type="compositionally biased region" description="Polar residues" evidence="2">
    <location>
        <begin position="487"/>
        <end position="496"/>
    </location>
</feature>
<evidence type="ECO:0000256" key="2">
    <source>
        <dbReference type="SAM" id="MobiDB-lite"/>
    </source>
</evidence>
<dbReference type="InterPro" id="IPR032425">
    <property type="entry name" value="FERM_f0"/>
</dbReference>
<dbReference type="PROSITE" id="PS50088">
    <property type="entry name" value="ANK_REPEAT"/>
    <property type="match status" value="4"/>
</dbReference>
<dbReference type="SUPFAM" id="SSF48403">
    <property type="entry name" value="Ankyrin repeat"/>
    <property type="match status" value="1"/>
</dbReference>
<gene>
    <name evidence="4" type="ORF">PhCBS80983_g00354</name>
</gene>
<dbReference type="Gene3D" id="1.25.40.20">
    <property type="entry name" value="Ankyrin repeat-containing domain"/>
    <property type="match status" value="1"/>
</dbReference>
<feature type="region of interest" description="Disordered" evidence="2">
    <location>
        <begin position="533"/>
        <end position="647"/>
    </location>
</feature>
<feature type="compositionally biased region" description="Basic residues" evidence="2">
    <location>
        <begin position="448"/>
        <end position="461"/>
    </location>
</feature>
<feature type="repeat" description="ANK" evidence="1">
    <location>
        <begin position="158"/>
        <end position="183"/>
    </location>
</feature>
<keyword evidence="1" id="KW-0040">ANK repeat</keyword>
<feature type="compositionally biased region" description="Pro residues" evidence="2">
    <location>
        <begin position="578"/>
        <end position="590"/>
    </location>
</feature>
<evidence type="ECO:0000313" key="5">
    <source>
        <dbReference type="Proteomes" id="UP000318582"/>
    </source>
</evidence>
<dbReference type="STRING" id="109895.A0A507EGK3"/>